<evidence type="ECO:0000256" key="1">
    <source>
        <dbReference type="SAM" id="Phobius"/>
    </source>
</evidence>
<keyword evidence="1" id="KW-1133">Transmembrane helix</keyword>
<feature type="transmembrane region" description="Helical" evidence="1">
    <location>
        <begin position="145"/>
        <end position="166"/>
    </location>
</feature>
<accession>A0ABS7RG31</accession>
<dbReference type="RefSeq" id="WP_221023503.1">
    <property type="nucleotide sequence ID" value="NZ_JAIEZQ010000001.1"/>
</dbReference>
<dbReference type="PANTHER" id="PTHR36840:SF1">
    <property type="entry name" value="BLL5714 PROTEIN"/>
    <property type="match status" value="1"/>
</dbReference>
<keyword evidence="1" id="KW-0472">Membrane</keyword>
<evidence type="ECO:0000313" key="3">
    <source>
        <dbReference type="Proteomes" id="UP000754710"/>
    </source>
</evidence>
<feature type="transmembrane region" description="Helical" evidence="1">
    <location>
        <begin position="54"/>
        <end position="71"/>
    </location>
</feature>
<feature type="transmembrane region" description="Helical" evidence="1">
    <location>
        <begin position="371"/>
        <end position="392"/>
    </location>
</feature>
<feature type="transmembrane region" description="Helical" evidence="1">
    <location>
        <begin position="231"/>
        <end position="251"/>
    </location>
</feature>
<name>A0ABS7RG31_9ACTN</name>
<reference evidence="2 3" key="1">
    <citation type="submission" date="2021-08" db="EMBL/GenBank/DDBJ databases">
        <title>Nocardioides bacterium WL0053 sp. nov., isolated from the sediment.</title>
        <authorList>
            <person name="Wang L."/>
            <person name="Zhang D."/>
            <person name="Zhang A."/>
        </authorList>
    </citation>
    <scope>NUCLEOTIDE SEQUENCE [LARGE SCALE GENOMIC DNA]</scope>
    <source>
        <strain evidence="2 3">WL0053</strain>
    </source>
</reference>
<feature type="transmembrane region" description="Helical" evidence="1">
    <location>
        <begin position="83"/>
        <end position="103"/>
    </location>
</feature>
<feature type="transmembrane region" description="Helical" evidence="1">
    <location>
        <begin position="172"/>
        <end position="193"/>
    </location>
</feature>
<keyword evidence="1" id="KW-0812">Transmembrane</keyword>
<feature type="transmembrane region" description="Helical" evidence="1">
    <location>
        <begin position="115"/>
        <end position="133"/>
    </location>
</feature>
<proteinExistence type="predicted"/>
<keyword evidence="3" id="KW-1185">Reference proteome</keyword>
<dbReference type="Proteomes" id="UP000754710">
    <property type="component" value="Unassembled WGS sequence"/>
</dbReference>
<sequence>MTLQVPRLRMEANSRDAVVTPLELYFDLVFVFALTQVTAFMADELSGRGVVRGLLVLALLWWSWTGYAWLCNVVRVDVGAIRLVLLVAMAAMFILALSIPEAFDDLPGGLEGPVVIALCYFVFRLMHLVLFWIIARDDPGLRRQLLRFAPSMLAGTGLLLVASQFTGTAQTLLWAAALVADYLGTLLAGAGGWRLRSAGHFAERHGLIVIVALGESIVAIGVGVAQLPISWPIVVASCLGLTVAAAQWWTYFDMSALHGEQALAAEPEATRPRLARDAYSFLHVPLIAGIVLTALGMKKVLEYVGDGEHHQLSEPLTGIGLLALYGGVVVYLLGHIAFKWRTGHQVLLVRVLTAVVVAVLVPAAARLPALAALGLLAAVLVAMVTFESVHYAEHRRELRSHAHHR</sequence>
<dbReference type="Pfam" id="PF06772">
    <property type="entry name" value="LtrA"/>
    <property type="match status" value="1"/>
</dbReference>
<feature type="transmembrane region" description="Helical" evidence="1">
    <location>
        <begin position="205"/>
        <end position="225"/>
    </location>
</feature>
<gene>
    <name evidence="2" type="ORF">K1X13_02770</name>
</gene>
<feature type="transmembrane region" description="Helical" evidence="1">
    <location>
        <begin position="316"/>
        <end position="334"/>
    </location>
</feature>
<protein>
    <submittedName>
        <fullName evidence="2">Low temperature requirement protein A</fullName>
    </submittedName>
</protein>
<feature type="transmembrane region" description="Helical" evidence="1">
    <location>
        <begin position="24"/>
        <end position="42"/>
    </location>
</feature>
<feature type="transmembrane region" description="Helical" evidence="1">
    <location>
        <begin position="278"/>
        <end position="296"/>
    </location>
</feature>
<evidence type="ECO:0000313" key="2">
    <source>
        <dbReference type="EMBL" id="MBY9073736.1"/>
    </source>
</evidence>
<feature type="transmembrane region" description="Helical" evidence="1">
    <location>
        <begin position="346"/>
        <end position="365"/>
    </location>
</feature>
<dbReference type="EMBL" id="JAIEZQ010000001">
    <property type="protein sequence ID" value="MBY9073736.1"/>
    <property type="molecule type" value="Genomic_DNA"/>
</dbReference>
<organism evidence="2 3">
    <name type="scientific">Nocardioides jiangsuensis</name>
    <dbReference type="NCBI Taxonomy" id="2866161"/>
    <lineage>
        <taxon>Bacteria</taxon>
        <taxon>Bacillati</taxon>
        <taxon>Actinomycetota</taxon>
        <taxon>Actinomycetes</taxon>
        <taxon>Propionibacteriales</taxon>
        <taxon>Nocardioidaceae</taxon>
        <taxon>Nocardioides</taxon>
    </lineage>
</organism>
<comment type="caution">
    <text evidence="2">The sequence shown here is derived from an EMBL/GenBank/DDBJ whole genome shotgun (WGS) entry which is preliminary data.</text>
</comment>
<dbReference type="InterPro" id="IPR010640">
    <property type="entry name" value="Low_temperature_requirement_A"/>
</dbReference>
<dbReference type="PANTHER" id="PTHR36840">
    <property type="entry name" value="BLL5714 PROTEIN"/>
    <property type="match status" value="1"/>
</dbReference>